<dbReference type="Gene3D" id="2.40.128.110">
    <property type="entry name" value="Lipid/polyisoprenoid-binding, YceI-like"/>
    <property type="match status" value="1"/>
</dbReference>
<dbReference type="HOGENOM" id="CLU_122737_0_0_0"/>
<evidence type="ECO:0000256" key="1">
    <source>
        <dbReference type="SAM" id="SignalP"/>
    </source>
</evidence>
<organism evidence="4 5">
    <name type="scientific">Caldithrix abyssi DSM 13497</name>
    <dbReference type="NCBI Taxonomy" id="880073"/>
    <lineage>
        <taxon>Bacteria</taxon>
        <taxon>Pseudomonadati</taxon>
        <taxon>Calditrichota</taxon>
        <taxon>Calditrichia</taxon>
        <taxon>Calditrichales</taxon>
        <taxon>Calditrichaceae</taxon>
        <taxon>Caldithrix</taxon>
    </lineage>
</organism>
<dbReference type="STRING" id="880073.Cabys_4099"/>
<proteinExistence type="predicted"/>
<reference evidence="4 5" key="1">
    <citation type="submission" date="2011-09" db="EMBL/GenBank/DDBJ databases">
        <title>The permanent draft genome of Caldithrix abyssi DSM 13497.</title>
        <authorList>
            <consortium name="US DOE Joint Genome Institute (JGI-PGF)"/>
            <person name="Lucas S."/>
            <person name="Han J."/>
            <person name="Lapidus A."/>
            <person name="Bruce D."/>
            <person name="Goodwin L."/>
            <person name="Pitluck S."/>
            <person name="Peters L."/>
            <person name="Kyrpides N."/>
            <person name="Mavromatis K."/>
            <person name="Ivanova N."/>
            <person name="Mikhailova N."/>
            <person name="Chertkov O."/>
            <person name="Detter J.C."/>
            <person name="Tapia R."/>
            <person name="Han C."/>
            <person name="Land M."/>
            <person name="Hauser L."/>
            <person name="Markowitz V."/>
            <person name="Cheng J.-F."/>
            <person name="Hugenholtz P."/>
            <person name="Woyke T."/>
            <person name="Wu D."/>
            <person name="Spring S."/>
            <person name="Brambilla E."/>
            <person name="Klenk H.-P."/>
            <person name="Eisen J.A."/>
        </authorList>
    </citation>
    <scope>NUCLEOTIDE SEQUENCE [LARGE SCALE GENOMIC DNA]</scope>
    <source>
        <strain evidence="4 5">DSM 13497</strain>
    </source>
</reference>
<dbReference type="RefSeq" id="WP_006927701.1">
    <property type="nucleotide sequence ID" value="NZ_CM001402.1"/>
</dbReference>
<dbReference type="KEGG" id="caby:Cabys_4099"/>
<evidence type="ECO:0000313" key="4">
    <source>
        <dbReference type="EMBL" id="EHO40678.1"/>
    </source>
</evidence>
<dbReference type="Proteomes" id="UP000183868">
    <property type="component" value="Chromosome"/>
</dbReference>
<evidence type="ECO:0000259" key="2">
    <source>
        <dbReference type="SMART" id="SM00867"/>
    </source>
</evidence>
<feature type="chain" id="PRO_5010497906" evidence="1">
    <location>
        <begin position="21"/>
        <end position="190"/>
    </location>
</feature>
<dbReference type="PANTHER" id="PTHR34406:SF1">
    <property type="entry name" value="PROTEIN YCEI"/>
    <property type="match status" value="1"/>
</dbReference>
<evidence type="ECO:0000313" key="3">
    <source>
        <dbReference type="EMBL" id="APF20844.1"/>
    </source>
</evidence>
<dbReference type="SMART" id="SM00867">
    <property type="entry name" value="YceI"/>
    <property type="match status" value="1"/>
</dbReference>
<dbReference type="Proteomes" id="UP000004671">
    <property type="component" value="Chromosome"/>
</dbReference>
<dbReference type="PaxDb" id="880073-Calab_1046"/>
<evidence type="ECO:0000313" key="5">
    <source>
        <dbReference type="Proteomes" id="UP000004671"/>
    </source>
</evidence>
<dbReference type="EMBL" id="CM001402">
    <property type="protein sequence ID" value="EHO40678.1"/>
    <property type="molecule type" value="Genomic_DNA"/>
</dbReference>
<gene>
    <name evidence="3" type="ORF">Cabys_4099</name>
    <name evidence="4" type="ORF">Calab_1046</name>
</gene>
<protein>
    <submittedName>
        <fullName evidence="3">Polyisoprenoid-binding protein YceI</fullName>
    </submittedName>
    <submittedName>
        <fullName evidence="4">YceI family protein</fullName>
    </submittedName>
</protein>
<evidence type="ECO:0000313" key="6">
    <source>
        <dbReference type="Proteomes" id="UP000183868"/>
    </source>
</evidence>
<feature type="signal peptide" evidence="1">
    <location>
        <begin position="1"/>
        <end position="20"/>
    </location>
</feature>
<name>H1XVV1_CALAY</name>
<dbReference type="Pfam" id="PF04264">
    <property type="entry name" value="YceI"/>
    <property type="match status" value="1"/>
</dbReference>
<reference evidence="3 6" key="2">
    <citation type="submission" date="2016-11" db="EMBL/GenBank/DDBJ databases">
        <title>Genomic analysis of Caldithrix abyssi and proposal of a novel bacterial phylum Caldithrichaeota.</title>
        <authorList>
            <person name="Kublanov I."/>
            <person name="Sigalova O."/>
            <person name="Gavrilov S."/>
            <person name="Lebedinsky A."/>
            <person name="Ivanova N."/>
            <person name="Daum C."/>
            <person name="Reddy T."/>
            <person name="Klenk H.P."/>
            <person name="Goker M."/>
            <person name="Reva O."/>
            <person name="Miroshnichenko M."/>
            <person name="Kyprides N."/>
            <person name="Woyke T."/>
            <person name="Gelfand M."/>
        </authorList>
    </citation>
    <scope>NUCLEOTIDE SEQUENCE [LARGE SCALE GENOMIC DNA]</scope>
    <source>
        <strain evidence="3 6">LF13</strain>
    </source>
</reference>
<sequence length="190" mass="22263" precursor="true">MRLKRVLFLIMALSLFSIWATEYNVNPEAQNLVKFISDAPIEDFEGVTSHIDGYIIWEGPENLQNAKFYFEVDLNTLDTGIGLRNRHMRENYLESDRFPKAFFEGTIVKVKKLTENHYQVETEGRFYCHGIKQKRKIMGEVFVNGEQLRIKSAFEVKLSDHQIEIPSIMFFKIDENMQVQVDFTVQAVKE</sequence>
<dbReference type="InterPro" id="IPR036761">
    <property type="entry name" value="TTHA0802/YceI-like_sf"/>
</dbReference>
<dbReference type="eggNOG" id="COG2353">
    <property type="taxonomic scope" value="Bacteria"/>
</dbReference>
<dbReference type="OrthoDB" id="9811006at2"/>
<dbReference type="PANTHER" id="PTHR34406">
    <property type="entry name" value="PROTEIN YCEI"/>
    <property type="match status" value="1"/>
</dbReference>
<feature type="domain" description="Lipid/polyisoprenoid-binding YceI-like" evidence="2">
    <location>
        <begin position="22"/>
        <end position="188"/>
    </location>
</feature>
<keyword evidence="5" id="KW-1185">Reference proteome</keyword>
<dbReference type="EMBL" id="CP018099">
    <property type="protein sequence ID" value="APF20844.1"/>
    <property type="molecule type" value="Genomic_DNA"/>
</dbReference>
<accession>H1XVV1</accession>
<dbReference type="InterPro" id="IPR007372">
    <property type="entry name" value="Lipid/polyisoprenoid-bd_YceI"/>
</dbReference>
<keyword evidence="1" id="KW-0732">Signal</keyword>
<dbReference type="SUPFAM" id="SSF101874">
    <property type="entry name" value="YceI-like"/>
    <property type="match status" value="1"/>
</dbReference>
<dbReference type="InParanoid" id="H1XVV1"/>
<dbReference type="AlphaFoldDB" id="H1XVV1"/>